<dbReference type="InterPro" id="IPR002778">
    <property type="entry name" value="Signal_recog_particle_SRP19"/>
</dbReference>
<dbReference type="GO" id="GO:0005786">
    <property type="term" value="C:signal recognition particle, endoplasmic reticulum targeting"/>
    <property type="evidence" value="ECO:0007669"/>
    <property type="project" value="UniProtKB-KW"/>
</dbReference>
<dbReference type="SUPFAM" id="SSF69695">
    <property type="entry name" value="SRP19"/>
    <property type="match status" value="1"/>
</dbReference>
<keyword evidence="3" id="KW-0733">Signal recognition particle</keyword>
<reference evidence="6" key="1">
    <citation type="submission" date="2016-02" db="EMBL/GenBank/DDBJ databases">
        <title>Comparative genomics of biotechnologically important yeasts.</title>
        <authorList>
            <consortium name="DOE Joint Genome Institute"/>
            <person name="Riley R."/>
            <person name="Haridas S."/>
            <person name="Wolfe K.H."/>
            <person name="Lopes M.R."/>
            <person name="Hittinger C.T."/>
            <person name="Goker M."/>
            <person name="Salamov A."/>
            <person name="Wisecaver J."/>
            <person name="Long T.M."/>
            <person name="Aerts A.L."/>
            <person name="Barry K."/>
            <person name="Choi C."/>
            <person name="Clum A."/>
            <person name="Coughlan A.Y."/>
            <person name="Deshpande S."/>
            <person name="Douglass A.P."/>
            <person name="Hanson S.J."/>
            <person name="Klenk H.-P."/>
            <person name="Labutti K."/>
            <person name="Lapidus A."/>
            <person name="Lindquist E."/>
            <person name="Lipzen A."/>
            <person name="Meier-Kolthoff J.P."/>
            <person name="Ohm R.A."/>
            <person name="Otillar R.P."/>
            <person name="Pangilinan J."/>
            <person name="Peng Y."/>
            <person name="Rokas A."/>
            <person name="Rosa C.A."/>
            <person name="Scheuner C."/>
            <person name="Sibirny A.A."/>
            <person name="Slot J.C."/>
            <person name="Stielow J.B."/>
            <person name="Sun H."/>
            <person name="Kurtzman C.P."/>
            <person name="Blackwell M."/>
            <person name="Jeffries T.W."/>
            <person name="Grigoriev I.V."/>
        </authorList>
    </citation>
    <scope>NUCLEOTIDE SEQUENCE [LARGE SCALE GENOMIC DNA]</scope>
    <source>
        <strain evidence="6">NRRL Y-17796</strain>
    </source>
</reference>
<gene>
    <name evidence="5" type="ORF">CANCADRAFT_665</name>
</gene>
<dbReference type="EMBL" id="KV453841">
    <property type="protein sequence ID" value="ODV92075.1"/>
    <property type="molecule type" value="Genomic_DNA"/>
</dbReference>
<keyword evidence="2" id="KW-0963">Cytoplasm</keyword>
<dbReference type="AlphaFoldDB" id="A0A1E4TJY2"/>
<dbReference type="PANTHER" id="PTHR17453">
    <property type="entry name" value="SIGNAL RECOGNITION PARTICLE 19 KD PROTEIN"/>
    <property type="match status" value="1"/>
</dbReference>
<evidence type="ECO:0000256" key="1">
    <source>
        <dbReference type="ARBA" id="ARBA00004496"/>
    </source>
</evidence>
<dbReference type="OrthoDB" id="2190947at2759"/>
<keyword evidence="6" id="KW-1185">Reference proteome</keyword>
<dbReference type="Proteomes" id="UP000095023">
    <property type="component" value="Unassembled WGS sequence"/>
</dbReference>
<accession>A0A1E4TJY2</accession>
<dbReference type="Gene3D" id="3.30.56.30">
    <property type="entry name" value="Signal recognition particle, SRP19-like subunit"/>
    <property type="match status" value="1"/>
</dbReference>
<protein>
    <recommendedName>
        <fullName evidence="7">Signal recognition particle SRP19 subunit</fullName>
    </recommendedName>
</protein>
<dbReference type="PANTHER" id="PTHR17453:SF0">
    <property type="entry name" value="SIGNAL RECOGNITION PARTICLE 19 KDA PROTEIN"/>
    <property type="match status" value="1"/>
</dbReference>
<dbReference type="FunFam" id="3.30.56.30:FF:000003">
    <property type="entry name" value="Signal recognition particle SEC65 subunit"/>
    <property type="match status" value="1"/>
</dbReference>
<keyword evidence="4" id="KW-0687">Ribonucleoprotein</keyword>
<evidence type="ECO:0000256" key="2">
    <source>
        <dbReference type="ARBA" id="ARBA00022490"/>
    </source>
</evidence>
<evidence type="ECO:0000313" key="5">
    <source>
        <dbReference type="EMBL" id="ODV92075.1"/>
    </source>
</evidence>
<evidence type="ECO:0000313" key="6">
    <source>
        <dbReference type="Proteomes" id="UP000095023"/>
    </source>
</evidence>
<dbReference type="InterPro" id="IPR036521">
    <property type="entry name" value="SRP19-like_sf"/>
</dbReference>
<evidence type="ECO:0000256" key="3">
    <source>
        <dbReference type="ARBA" id="ARBA00023135"/>
    </source>
</evidence>
<evidence type="ECO:0000256" key="4">
    <source>
        <dbReference type="ARBA" id="ARBA00023274"/>
    </source>
</evidence>
<evidence type="ECO:0008006" key="7">
    <source>
        <dbReference type="Google" id="ProtNLM"/>
    </source>
</evidence>
<dbReference type="GO" id="GO:0008312">
    <property type="term" value="F:7S RNA binding"/>
    <property type="evidence" value="ECO:0007669"/>
    <property type="project" value="InterPro"/>
</dbReference>
<proteinExistence type="predicted"/>
<name>A0A1E4TJY2_9ASCO</name>
<dbReference type="GO" id="GO:0006617">
    <property type="term" value="P:SRP-dependent cotranslational protein targeting to membrane, signal sequence recognition"/>
    <property type="evidence" value="ECO:0007669"/>
    <property type="project" value="TreeGrafter"/>
</dbReference>
<organism evidence="5 6">
    <name type="scientific">Tortispora caseinolytica NRRL Y-17796</name>
    <dbReference type="NCBI Taxonomy" id="767744"/>
    <lineage>
        <taxon>Eukaryota</taxon>
        <taxon>Fungi</taxon>
        <taxon>Dikarya</taxon>
        <taxon>Ascomycota</taxon>
        <taxon>Saccharomycotina</taxon>
        <taxon>Trigonopsidomycetes</taxon>
        <taxon>Trigonopsidales</taxon>
        <taxon>Trigonopsidaceae</taxon>
        <taxon>Tortispora</taxon>
    </lineage>
</organism>
<dbReference type="Pfam" id="PF01922">
    <property type="entry name" value="SRP19"/>
    <property type="match status" value="1"/>
</dbReference>
<comment type="subcellular location">
    <subcellularLocation>
        <location evidence="1">Cytoplasm</location>
    </subcellularLocation>
</comment>
<sequence length="216" mass="23925">MPEIEEVDDMDFDPSDFIDDVPEKVTAVSPPAAGQASLASNPASNRNISDDEYKQWAIIYPVYFNEARTHAEGRRVSKDRAVKEPLAAAIARGATQAGWRTVFEPDKTHPKDWANPGRVRIDLSDAKKQNPPIVSKRHLLNVLANYLKSHPSTEKDARIVNIEGLNDIDVHAIDSPRGWKMPKLVPNISPALKGPSMMENMPSDMGDLAAMMKAFQ</sequence>